<keyword evidence="1" id="KW-0472">Membrane</keyword>
<keyword evidence="1" id="KW-1133">Transmembrane helix</keyword>
<name>A0A1Z5S561_SORBI</name>
<dbReference type="Gramene" id="OQU90959">
    <property type="protein sequence ID" value="OQU90959"/>
    <property type="gene ID" value="SORBI_3001G084133"/>
</dbReference>
<dbReference type="AlphaFoldDB" id="A0A1Z5S561"/>
<gene>
    <name evidence="2" type="ORF">SORBI_3001G084133</name>
</gene>
<evidence type="ECO:0000313" key="2">
    <source>
        <dbReference type="EMBL" id="OQU90959.1"/>
    </source>
</evidence>
<reference evidence="2 3" key="1">
    <citation type="journal article" date="2009" name="Nature">
        <title>The Sorghum bicolor genome and the diversification of grasses.</title>
        <authorList>
            <person name="Paterson A.H."/>
            <person name="Bowers J.E."/>
            <person name="Bruggmann R."/>
            <person name="Dubchak I."/>
            <person name="Grimwood J."/>
            <person name="Gundlach H."/>
            <person name="Haberer G."/>
            <person name="Hellsten U."/>
            <person name="Mitros T."/>
            <person name="Poliakov A."/>
            <person name="Schmutz J."/>
            <person name="Spannagl M."/>
            <person name="Tang H."/>
            <person name="Wang X."/>
            <person name="Wicker T."/>
            <person name="Bharti A.K."/>
            <person name="Chapman J."/>
            <person name="Feltus F.A."/>
            <person name="Gowik U."/>
            <person name="Grigoriev I.V."/>
            <person name="Lyons E."/>
            <person name="Maher C.A."/>
            <person name="Martis M."/>
            <person name="Narechania A."/>
            <person name="Otillar R.P."/>
            <person name="Penning B.W."/>
            <person name="Salamov A.A."/>
            <person name="Wang Y."/>
            <person name="Zhang L."/>
            <person name="Carpita N.C."/>
            <person name="Freeling M."/>
            <person name="Gingle A.R."/>
            <person name="Hash C.T."/>
            <person name="Keller B."/>
            <person name="Klein P."/>
            <person name="Kresovich S."/>
            <person name="McCann M.C."/>
            <person name="Ming R."/>
            <person name="Peterson D.G."/>
            <person name="Mehboob-ur-Rahman"/>
            <person name="Ware D."/>
            <person name="Westhoff P."/>
            <person name="Mayer K.F."/>
            <person name="Messing J."/>
            <person name="Rokhsar D.S."/>
        </authorList>
    </citation>
    <scope>NUCLEOTIDE SEQUENCE [LARGE SCALE GENOMIC DNA]</scope>
    <source>
        <strain evidence="3">cv. BTx623</strain>
    </source>
</reference>
<accession>A0A1Z5S561</accession>
<protein>
    <submittedName>
        <fullName evidence="2">Uncharacterized protein</fullName>
    </submittedName>
</protein>
<reference evidence="3" key="2">
    <citation type="journal article" date="2018" name="Plant J.">
        <title>The Sorghum bicolor reference genome: improved assembly, gene annotations, a transcriptome atlas, and signatures of genome organization.</title>
        <authorList>
            <person name="McCormick R.F."/>
            <person name="Truong S.K."/>
            <person name="Sreedasyam A."/>
            <person name="Jenkins J."/>
            <person name="Shu S."/>
            <person name="Sims D."/>
            <person name="Kennedy M."/>
            <person name="Amirebrahimi M."/>
            <person name="Weers B.D."/>
            <person name="McKinley B."/>
            <person name="Mattison A."/>
            <person name="Morishige D.T."/>
            <person name="Grimwood J."/>
            <person name="Schmutz J."/>
            <person name="Mullet J.E."/>
        </authorList>
    </citation>
    <scope>NUCLEOTIDE SEQUENCE [LARGE SCALE GENOMIC DNA]</scope>
    <source>
        <strain evidence="3">cv. BTx623</strain>
    </source>
</reference>
<dbReference type="InParanoid" id="A0A1Z5S561"/>
<keyword evidence="1" id="KW-0812">Transmembrane</keyword>
<sequence length="156" mass="18031">MDGMTHQPTAEAAASSSVFFPLFLALFALAPMMANMACARFGHVTQVAREHVSLLCLCERLTYPGRRERERRRASYLLQKGRSFFLGFFLGPSPSPLDQRRRRRSCWSGTQFVALHRRRTERVDPHTTRRIQFLAGSIIQGLRNYYKSICCLKRDF</sequence>
<proteinExistence type="predicted"/>
<evidence type="ECO:0000256" key="1">
    <source>
        <dbReference type="SAM" id="Phobius"/>
    </source>
</evidence>
<dbReference type="Proteomes" id="UP000000768">
    <property type="component" value="Chromosome 1"/>
</dbReference>
<organism evidence="2 3">
    <name type="scientific">Sorghum bicolor</name>
    <name type="common">Sorghum</name>
    <name type="synonym">Sorghum vulgare</name>
    <dbReference type="NCBI Taxonomy" id="4558"/>
    <lineage>
        <taxon>Eukaryota</taxon>
        <taxon>Viridiplantae</taxon>
        <taxon>Streptophyta</taxon>
        <taxon>Embryophyta</taxon>
        <taxon>Tracheophyta</taxon>
        <taxon>Spermatophyta</taxon>
        <taxon>Magnoliopsida</taxon>
        <taxon>Liliopsida</taxon>
        <taxon>Poales</taxon>
        <taxon>Poaceae</taxon>
        <taxon>PACMAD clade</taxon>
        <taxon>Panicoideae</taxon>
        <taxon>Andropogonodae</taxon>
        <taxon>Andropogoneae</taxon>
        <taxon>Sorghinae</taxon>
        <taxon>Sorghum</taxon>
    </lineage>
</organism>
<dbReference type="EMBL" id="CM000760">
    <property type="protein sequence ID" value="OQU90959.1"/>
    <property type="molecule type" value="Genomic_DNA"/>
</dbReference>
<feature type="transmembrane region" description="Helical" evidence="1">
    <location>
        <begin position="12"/>
        <end position="30"/>
    </location>
</feature>
<keyword evidence="3" id="KW-1185">Reference proteome</keyword>
<evidence type="ECO:0000313" key="3">
    <source>
        <dbReference type="Proteomes" id="UP000000768"/>
    </source>
</evidence>